<keyword evidence="5" id="KW-0539">Nucleus</keyword>
<keyword evidence="2" id="KW-0805">Transcription regulation</keyword>
<reference evidence="8" key="3">
    <citation type="submission" date="2020-10" db="EMBL/GenBank/DDBJ databases">
        <authorList>
            <person name="Scholz U."/>
            <person name="Mascher M."/>
            <person name="Fiebig A."/>
        </authorList>
    </citation>
    <scope>NUCLEOTIDE SEQUENCE [LARGE SCALE GENOMIC DNA]</scope>
    <source>
        <strain evidence="8">cv. Morex</strain>
    </source>
</reference>
<dbReference type="GeneID" id="123395282"/>
<name>F2EJD4_HORVV</name>
<feature type="compositionally biased region" description="Basic residues" evidence="6">
    <location>
        <begin position="109"/>
        <end position="132"/>
    </location>
</feature>
<dbReference type="Gramene" id="HORVU.MOREX.r3.5HG0518880.1">
    <property type="protein sequence ID" value="HORVU.MOREX.r3.5HG0518880.1.CDS1"/>
    <property type="gene ID" value="HORVU.MOREX.r3.5HG0518880"/>
</dbReference>
<keyword evidence="9" id="KW-1185">Reference proteome</keyword>
<feature type="region of interest" description="Disordered" evidence="6">
    <location>
        <begin position="1"/>
        <end position="134"/>
    </location>
</feature>
<evidence type="ECO:0000256" key="4">
    <source>
        <dbReference type="ARBA" id="ARBA00023163"/>
    </source>
</evidence>
<dbReference type="Gene3D" id="2.40.330.10">
    <property type="entry name" value="DNA-binding pseudobarrel domain"/>
    <property type="match status" value="1"/>
</dbReference>
<dbReference type="CDD" id="cd10017">
    <property type="entry name" value="B3_DNA"/>
    <property type="match status" value="1"/>
</dbReference>
<gene>
    <name evidence="8" type="primary">LOC123395282</name>
</gene>
<evidence type="ECO:0000256" key="3">
    <source>
        <dbReference type="ARBA" id="ARBA00023125"/>
    </source>
</evidence>
<dbReference type="PANTHER" id="PTHR34397:SF15">
    <property type="entry name" value="OS08G0282100 PROTEIN"/>
    <property type="match status" value="1"/>
</dbReference>
<dbReference type="Proteomes" id="UP000011116">
    <property type="component" value="Chromosome 5H"/>
</dbReference>
<reference evidence="7" key="1">
    <citation type="journal article" date="2011" name="Plant Physiol.">
        <title>Comprehensive sequence analysis of 24,783 barley full-length cDNAs derived from 12 clone libraries.</title>
        <authorList>
            <person name="Matsumoto T."/>
            <person name="Tanaka T."/>
            <person name="Sakai H."/>
            <person name="Amano N."/>
            <person name="Kanamori H."/>
            <person name="Kurita K."/>
            <person name="Kikuta A."/>
            <person name="Kamiya K."/>
            <person name="Yamamoto M."/>
            <person name="Ikawa H."/>
            <person name="Fujii N."/>
            <person name="Hori K."/>
            <person name="Itoh T."/>
            <person name="Sato K."/>
        </authorList>
    </citation>
    <scope>NUCLEOTIDE SEQUENCE</scope>
    <source>
        <tissue evidence="7">Flower</tissue>
    </source>
</reference>
<dbReference type="OrthoDB" id="636192at2759"/>
<dbReference type="SUPFAM" id="SSF101936">
    <property type="entry name" value="DNA-binding pseudobarrel domain"/>
    <property type="match status" value="1"/>
</dbReference>
<feature type="compositionally biased region" description="Basic residues" evidence="6">
    <location>
        <begin position="30"/>
        <end position="42"/>
    </location>
</feature>
<accession>F2EJD4</accession>
<evidence type="ECO:0000256" key="5">
    <source>
        <dbReference type="ARBA" id="ARBA00023242"/>
    </source>
</evidence>
<reference evidence="8" key="4">
    <citation type="submission" date="2022-01" db="UniProtKB">
        <authorList>
            <consortium name="EnsemblPlants"/>
        </authorList>
    </citation>
    <scope>IDENTIFICATION</scope>
    <source>
        <strain evidence="8">subsp. vulgare</strain>
    </source>
</reference>
<dbReference type="EnsemblPlants" id="HORVU.MOREX.r3.5HG0518880.1">
    <property type="protein sequence ID" value="HORVU.MOREX.r3.5HG0518880.1.CDS1"/>
    <property type="gene ID" value="HORVU.MOREX.r3.5HG0518880"/>
</dbReference>
<proteinExistence type="evidence at transcript level"/>
<dbReference type="InterPro" id="IPR015300">
    <property type="entry name" value="DNA-bd_pseudobarrel_sf"/>
</dbReference>
<reference evidence="9" key="2">
    <citation type="journal article" date="2012" name="Nature">
        <title>A physical, genetic and functional sequence assembly of the barley genome.</title>
        <authorList>
            <consortium name="The International Barley Genome Sequencing Consortium"/>
            <person name="Mayer K.F."/>
            <person name="Waugh R."/>
            <person name="Brown J.W."/>
            <person name="Schulman A."/>
            <person name="Langridge P."/>
            <person name="Platzer M."/>
            <person name="Fincher G.B."/>
            <person name="Muehlbauer G.J."/>
            <person name="Sato K."/>
            <person name="Close T.J."/>
            <person name="Wise R.P."/>
            <person name="Stein N."/>
        </authorList>
    </citation>
    <scope>NUCLEOTIDE SEQUENCE [LARGE SCALE GENOMIC DNA]</scope>
    <source>
        <strain evidence="9">cv. Morex</strain>
    </source>
</reference>
<evidence type="ECO:0000313" key="7">
    <source>
        <dbReference type="EMBL" id="BAK07456.1"/>
    </source>
</evidence>
<feature type="compositionally biased region" description="Basic and acidic residues" evidence="6">
    <location>
        <begin position="308"/>
        <end position="317"/>
    </location>
</feature>
<dbReference type="Gramene" id="HORVU.MOREX.r2.5HG0431270.1">
    <property type="protein sequence ID" value="HORVU.MOREX.r2.5HG0431270.1.CDS.1"/>
    <property type="gene ID" value="HORVU.MOREX.r2.5HG0431270"/>
</dbReference>
<evidence type="ECO:0000313" key="8">
    <source>
        <dbReference type="EnsemblPlants" id="HORVU.MOREX.r3.5HG0518880.1.CDS1"/>
    </source>
</evidence>
<protein>
    <submittedName>
        <fullName evidence="7">Predicted protein</fullName>
    </submittedName>
</protein>
<dbReference type="AlphaFoldDB" id="F2EJD4"/>
<evidence type="ECO:0000256" key="2">
    <source>
        <dbReference type="ARBA" id="ARBA00023015"/>
    </source>
</evidence>
<dbReference type="GO" id="GO:0003677">
    <property type="term" value="F:DNA binding"/>
    <property type="evidence" value="ECO:0007669"/>
    <property type="project" value="UniProtKB-KW"/>
</dbReference>
<evidence type="ECO:0000256" key="6">
    <source>
        <dbReference type="SAM" id="MobiDB-lite"/>
    </source>
</evidence>
<dbReference type="PANTHER" id="PTHR34397">
    <property type="entry name" value="OS05G0237600 PROTEIN"/>
    <property type="match status" value="1"/>
</dbReference>
<sequence>MTQAPGDPFASGFPHADAAQSKPIPTYPQRVKKHLLPMKKRATTTSDGSDRSSADDSFVVPPKKRRAVDTGGEGTPAQRRPRRVAACNAAHVSMEEEEAGTSAAGAAGAKKKNKNRKRKRESGRKNGPRPARKAFPLVNRPLHLSEEQQQHLRALGATAPQFVIMKTLHGSDVHRNQSRLLFSCKRKFIQAHPITGLLAEEDAYFVHERFKGLSVSAFDGHNNEFSFDLKYLDSNGGYRFKGSGWNEFVATNNLVQLVKKERLHFVVELWAFRSPMLPAQSDPPDVEGLKGHPDGALGFHFRVYQDESRDAHRGGGEEERELAPSPVQKRTKRQAPAKAVRSKKLAGARVSQDQAVARDVTRAEIVEAVGEEMADALLGLLMLARRRILAHNAQTISHSHAYADCATPYGSQNFGS</sequence>
<dbReference type="KEGG" id="hvg:123395282"/>
<dbReference type="RefSeq" id="XP_044946197.1">
    <property type="nucleotide sequence ID" value="XM_045090262.1"/>
</dbReference>
<keyword evidence="4" id="KW-0804">Transcription</keyword>
<evidence type="ECO:0000313" key="9">
    <source>
        <dbReference type="Proteomes" id="UP000011116"/>
    </source>
</evidence>
<feature type="region of interest" description="Disordered" evidence="6">
    <location>
        <begin position="308"/>
        <end position="338"/>
    </location>
</feature>
<comment type="subcellular location">
    <subcellularLocation>
        <location evidence="1">Nucleus</location>
    </subcellularLocation>
</comment>
<organism evidence="7">
    <name type="scientific">Hordeum vulgare subsp. vulgare</name>
    <name type="common">Domesticated barley</name>
    <dbReference type="NCBI Taxonomy" id="112509"/>
    <lineage>
        <taxon>Eukaryota</taxon>
        <taxon>Viridiplantae</taxon>
        <taxon>Streptophyta</taxon>
        <taxon>Embryophyta</taxon>
        <taxon>Tracheophyta</taxon>
        <taxon>Spermatophyta</taxon>
        <taxon>Magnoliopsida</taxon>
        <taxon>Liliopsida</taxon>
        <taxon>Poales</taxon>
        <taxon>Poaceae</taxon>
        <taxon>BOP clade</taxon>
        <taxon>Pooideae</taxon>
        <taxon>Triticodae</taxon>
        <taxon>Triticeae</taxon>
        <taxon>Hordeinae</taxon>
        <taxon>Hordeum</taxon>
    </lineage>
</organism>
<dbReference type="InterPro" id="IPR003340">
    <property type="entry name" value="B3_DNA-bd"/>
</dbReference>
<dbReference type="EMBL" id="AK376261">
    <property type="protein sequence ID" value="BAK07456.1"/>
    <property type="molecule type" value="mRNA"/>
</dbReference>
<dbReference type="GO" id="GO:0005634">
    <property type="term" value="C:nucleus"/>
    <property type="evidence" value="ECO:0007669"/>
    <property type="project" value="UniProtKB-SubCell"/>
</dbReference>
<feature type="compositionally biased region" description="Basic residues" evidence="6">
    <location>
        <begin position="329"/>
        <end position="338"/>
    </location>
</feature>
<evidence type="ECO:0000256" key="1">
    <source>
        <dbReference type="ARBA" id="ARBA00004123"/>
    </source>
</evidence>
<keyword evidence="3" id="KW-0238">DNA-binding</keyword>